<dbReference type="Pfam" id="PF12850">
    <property type="entry name" value="Metallophos_2"/>
    <property type="match status" value="1"/>
</dbReference>
<sequence>MPLSEWLHYTQTMIRLAILADLHANLAATLAVHADIQRRGLSEIWVLGDLVGKGPRPREVLEWTQAHATRVIQGNWDARVAGATHRPQDLWPRSKLTPAQLDYLGALPYGIEEQFSGAWWRFVHASSKGLFHRLYPHSSLAEQLDSFAPNPQFGLREHADALVYADMHEALLLDVEGRPMINCGSVGNPLDSTLPSYLILEFDEHSPTHTASFLRLTYNRDEEIAAAEASDMPFIREYVAELLTGAYQKRRARTGE</sequence>
<name>A0ABP9VF57_9DEIO</name>
<feature type="domain" description="Calcineurin-like phosphoesterase" evidence="2">
    <location>
        <begin position="15"/>
        <end position="204"/>
    </location>
</feature>
<dbReference type="Proteomes" id="UP001458946">
    <property type="component" value="Unassembled WGS sequence"/>
</dbReference>
<gene>
    <name evidence="3" type="ORF">Dxin01_03618</name>
</gene>
<dbReference type="InterPro" id="IPR050126">
    <property type="entry name" value="Ap4A_hydrolase"/>
</dbReference>
<dbReference type="InterPro" id="IPR029052">
    <property type="entry name" value="Metallo-depent_PP-like"/>
</dbReference>
<comment type="similarity">
    <text evidence="1">Belongs to the metallophosphoesterase superfamily. YfcE family.</text>
</comment>
<dbReference type="InterPro" id="IPR024654">
    <property type="entry name" value="Calcineurin-like_PHP_lpxH"/>
</dbReference>
<dbReference type="Gene3D" id="3.60.21.10">
    <property type="match status" value="1"/>
</dbReference>
<dbReference type="PANTHER" id="PTHR42850">
    <property type="entry name" value="METALLOPHOSPHOESTERASE"/>
    <property type="match status" value="1"/>
</dbReference>
<evidence type="ECO:0000313" key="4">
    <source>
        <dbReference type="Proteomes" id="UP001458946"/>
    </source>
</evidence>
<evidence type="ECO:0000259" key="2">
    <source>
        <dbReference type="Pfam" id="PF12850"/>
    </source>
</evidence>
<protein>
    <recommendedName>
        <fullName evidence="2">Calcineurin-like phosphoesterase domain-containing protein</fullName>
    </recommendedName>
</protein>
<dbReference type="SUPFAM" id="SSF56300">
    <property type="entry name" value="Metallo-dependent phosphatases"/>
    <property type="match status" value="1"/>
</dbReference>
<dbReference type="InterPro" id="IPR011152">
    <property type="entry name" value="Pesterase_MJ0912"/>
</dbReference>
<keyword evidence="4" id="KW-1185">Reference proteome</keyword>
<dbReference type="EMBL" id="BAABRN010000070">
    <property type="protein sequence ID" value="GAA5503854.1"/>
    <property type="molecule type" value="Genomic_DNA"/>
</dbReference>
<evidence type="ECO:0000313" key="3">
    <source>
        <dbReference type="EMBL" id="GAA5503854.1"/>
    </source>
</evidence>
<accession>A0ABP9VF57</accession>
<organism evidence="3 4">
    <name type="scientific">Deinococcus xinjiangensis</name>
    <dbReference type="NCBI Taxonomy" id="457454"/>
    <lineage>
        <taxon>Bacteria</taxon>
        <taxon>Thermotogati</taxon>
        <taxon>Deinococcota</taxon>
        <taxon>Deinococci</taxon>
        <taxon>Deinococcales</taxon>
        <taxon>Deinococcaceae</taxon>
        <taxon>Deinococcus</taxon>
    </lineage>
</organism>
<evidence type="ECO:0000256" key="1">
    <source>
        <dbReference type="ARBA" id="ARBA00008950"/>
    </source>
</evidence>
<dbReference type="PIRSF" id="PIRSF000883">
    <property type="entry name" value="Pesterase_MJ0912"/>
    <property type="match status" value="1"/>
</dbReference>
<dbReference type="PANTHER" id="PTHR42850:SF2">
    <property type="entry name" value="BLL5683 PROTEIN"/>
    <property type="match status" value="1"/>
</dbReference>
<comment type="caution">
    <text evidence="3">The sequence shown here is derived from an EMBL/GenBank/DDBJ whole genome shotgun (WGS) entry which is preliminary data.</text>
</comment>
<reference evidence="3 4" key="1">
    <citation type="submission" date="2024-02" db="EMBL/GenBank/DDBJ databases">
        <title>Deinococcus xinjiangensis NBRC 107630.</title>
        <authorList>
            <person name="Ichikawa N."/>
            <person name="Katano-Makiyama Y."/>
            <person name="Hidaka K."/>
        </authorList>
    </citation>
    <scope>NUCLEOTIDE SEQUENCE [LARGE SCALE GENOMIC DNA]</scope>
    <source>
        <strain evidence="3 4">NBRC 107630</strain>
    </source>
</reference>
<proteinExistence type="inferred from homology"/>